<reference evidence="1" key="1">
    <citation type="submission" date="2020-09" db="EMBL/GenBank/DDBJ databases">
        <title>Genome-Enabled Discovery of Anthraquinone Biosynthesis in Senna tora.</title>
        <authorList>
            <person name="Kang S.-H."/>
            <person name="Pandey R.P."/>
            <person name="Lee C.-M."/>
            <person name="Sim J.-S."/>
            <person name="Jeong J.-T."/>
            <person name="Choi B.-S."/>
            <person name="Jung M."/>
            <person name="Ginzburg D."/>
            <person name="Zhao K."/>
            <person name="Won S.Y."/>
            <person name="Oh T.-J."/>
            <person name="Yu Y."/>
            <person name="Kim N.-H."/>
            <person name="Lee O.R."/>
            <person name="Lee T.-H."/>
            <person name="Bashyal P."/>
            <person name="Kim T.-S."/>
            <person name="Lee W.-H."/>
            <person name="Kawkins C."/>
            <person name="Kim C.-K."/>
            <person name="Kim J.S."/>
            <person name="Ahn B.O."/>
            <person name="Rhee S.Y."/>
            <person name="Sohng J.K."/>
        </authorList>
    </citation>
    <scope>NUCLEOTIDE SEQUENCE</scope>
    <source>
        <tissue evidence="1">Leaf</tissue>
    </source>
</reference>
<name>A0A834SQW1_9FABA</name>
<keyword evidence="2" id="KW-1185">Reference proteome</keyword>
<sequence>MEEEQVTFKMINSIESPKGNDKCLKAKAVKEMRRKASAIAGSKHHQFDPGKIPQKVLTESDVANQFGGPTMIKAPP</sequence>
<proteinExistence type="predicted"/>
<organism evidence="1 2">
    <name type="scientific">Senna tora</name>
    <dbReference type="NCBI Taxonomy" id="362788"/>
    <lineage>
        <taxon>Eukaryota</taxon>
        <taxon>Viridiplantae</taxon>
        <taxon>Streptophyta</taxon>
        <taxon>Embryophyta</taxon>
        <taxon>Tracheophyta</taxon>
        <taxon>Spermatophyta</taxon>
        <taxon>Magnoliopsida</taxon>
        <taxon>eudicotyledons</taxon>
        <taxon>Gunneridae</taxon>
        <taxon>Pentapetalae</taxon>
        <taxon>rosids</taxon>
        <taxon>fabids</taxon>
        <taxon>Fabales</taxon>
        <taxon>Fabaceae</taxon>
        <taxon>Caesalpinioideae</taxon>
        <taxon>Cassia clade</taxon>
        <taxon>Senna</taxon>
    </lineage>
</organism>
<evidence type="ECO:0000313" key="2">
    <source>
        <dbReference type="Proteomes" id="UP000634136"/>
    </source>
</evidence>
<accession>A0A834SQW1</accession>
<dbReference type="AlphaFoldDB" id="A0A834SQW1"/>
<dbReference type="EMBL" id="JAAIUW010000013">
    <property type="protein sequence ID" value="KAF7801719.1"/>
    <property type="molecule type" value="Genomic_DNA"/>
</dbReference>
<protein>
    <submittedName>
        <fullName evidence="1">Uncharacterized protein</fullName>
    </submittedName>
</protein>
<comment type="caution">
    <text evidence="1">The sequence shown here is derived from an EMBL/GenBank/DDBJ whole genome shotgun (WGS) entry which is preliminary data.</text>
</comment>
<gene>
    <name evidence="1" type="ORF">G2W53_040830</name>
</gene>
<evidence type="ECO:0000313" key="1">
    <source>
        <dbReference type="EMBL" id="KAF7801719.1"/>
    </source>
</evidence>
<dbReference type="Proteomes" id="UP000634136">
    <property type="component" value="Unassembled WGS sequence"/>
</dbReference>